<organism evidence="14 15">
    <name type="scientific">Allomyces macrogynus (strain ATCC 38327)</name>
    <name type="common">Allomyces javanicus var. macrogynus</name>
    <dbReference type="NCBI Taxonomy" id="578462"/>
    <lineage>
        <taxon>Eukaryota</taxon>
        <taxon>Fungi</taxon>
        <taxon>Fungi incertae sedis</taxon>
        <taxon>Blastocladiomycota</taxon>
        <taxon>Blastocladiomycetes</taxon>
        <taxon>Blastocladiales</taxon>
        <taxon>Blastocladiaceae</taxon>
        <taxon>Allomyces</taxon>
    </lineage>
</organism>
<evidence type="ECO:0000313" key="15">
    <source>
        <dbReference type="Proteomes" id="UP000054350"/>
    </source>
</evidence>
<dbReference type="InterPro" id="IPR025887">
    <property type="entry name" value="Glyco_hydro_31_N_dom"/>
</dbReference>
<evidence type="ECO:0000259" key="12">
    <source>
        <dbReference type="Pfam" id="PF13802"/>
    </source>
</evidence>
<feature type="domain" description="Glycoside hydrolase family 31 N-terminal" evidence="12">
    <location>
        <begin position="130"/>
        <end position="381"/>
    </location>
</feature>
<dbReference type="InterPro" id="IPR017853">
    <property type="entry name" value="GH"/>
</dbReference>
<dbReference type="AlphaFoldDB" id="A0A0L0SWX2"/>
<proteinExistence type="inferred from homology"/>
<dbReference type="GO" id="GO:0030246">
    <property type="term" value="F:carbohydrate binding"/>
    <property type="evidence" value="ECO:0007669"/>
    <property type="project" value="InterPro"/>
</dbReference>
<keyword evidence="4" id="KW-0732">Signal</keyword>
<evidence type="ECO:0000256" key="1">
    <source>
        <dbReference type="ARBA" id="ARBA00004240"/>
    </source>
</evidence>
<evidence type="ECO:0000256" key="7">
    <source>
        <dbReference type="ARBA" id="ARBA00023180"/>
    </source>
</evidence>
<evidence type="ECO:0000313" key="14">
    <source>
        <dbReference type="EMBL" id="KNE66859.1"/>
    </source>
</evidence>
<name>A0A0L0SWX2_ALLM3</name>
<comment type="similarity">
    <text evidence="3 10">Belongs to the glycosyl hydrolase 31 family.</text>
</comment>
<dbReference type="GO" id="GO:0005975">
    <property type="term" value="P:carbohydrate metabolic process"/>
    <property type="evidence" value="ECO:0007669"/>
    <property type="project" value="InterPro"/>
</dbReference>
<evidence type="ECO:0000256" key="5">
    <source>
        <dbReference type="ARBA" id="ARBA00022801"/>
    </source>
</evidence>
<gene>
    <name evidence="14" type="ORF">AMAG_11339</name>
</gene>
<dbReference type="GO" id="GO:0090599">
    <property type="term" value="F:alpha-glucosidase activity"/>
    <property type="evidence" value="ECO:0007669"/>
    <property type="project" value="TreeGrafter"/>
</dbReference>
<dbReference type="InterPro" id="IPR048395">
    <property type="entry name" value="Glyco_hydro_31_C"/>
</dbReference>
<dbReference type="eggNOG" id="KOG1066">
    <property type="taxonomic scope" value="Eukaryota"/>
</dbReference>
<dbReference type="PANTHER" id="PTHR22762">
    <property type="entry name" value="ALPHA-GLUCOSIDASE"/>
    <property type="match status" value="1"/>
</dbReference>
<accession>A0A0L0SWX2</accession>
<dbReference type="SUPFAM" id="SSF74650">
    <property type="entry name" value="Galactose mutarotase-like"/>
    <property type="match status" value="1"/>
</dbReference>
<evidence type="ECO:0000256" key="3">
    <source>
        <dbReference type="ARBA" id="ARBA00007806"/>
    </source>
</evidence>
<evidence type="ECO:0000256" key="2">
    <source>
        <dbReference type="ARBA" id="ARBA00004833"/>
    </source>
</evidence>
<dbReference type="Pfam" id="PF21365">
    <property type="entry name" value="Glyco_hydro_31_3rd"/>
    <property type="match status" value="1"/>
</dbReference>
<dbReference type="Gene3D" id="2.60.40.1180">
    <property type="entry name" value="Golgi alpha-mannosidase II"/>
    <property type="match status" value="1"/>
</dbReference>
<evidence type="ECO:0000259" key="11">
    <source>
        <dbReference type="Pfam" id="PF01055"/>
    </source>
</evidence>
<dbReference type="InterPro" id="IPR000322">
    <property type="entry name" value="Glyco_hydro_31_TIM"/>
</dbReference>
<reference evidence="14 15" key="1">
    <citation type="submission" date="2009-11" db="EMBL/GenBank/DDBJ databases">
        <title>Annotation of Allomyces macrogynus ATCC 38327.</title>
        <authorList>
            <consortium name="The Broad Institute Genome Sequencing Platform"/>
            <person name="Russ C."/>
            <person name="Cuomo C."/>
            <person name="Burger G."/>
            <person name="Gray M.W."/>
            <person name="Holland P.W.H."/>
            <person name="King N."/>
            <person name="Lang F.B.F."/>
            <person name="Roger A.J."/>
            <person name="Ruiz-Trillo I."/>
            <person name="Young S.K."/>
            <person name="Zeng Q."/>
            <person name="Gargeya S."/>
            <person name="Fitzgerald M."/>
            <person name="Haas B."/>
            <person name="Abouelleil A."/>
            <person name="Alvarado L."/>
            <person name="Arachchi H.M."/>
            <person name="Berlin A."/>
            <person name="Chapman S.B."/>
            <person name="Gearin G."/>
            <person name="Goldberg J."/>
            <person name="Griggs A."/>
            <person name="Gujja S."/>
            <person name="Hansen M."/>
            <person name="Heiman D."/>
            <person name="Howarth C."/>
            <person name="Larimer J."/>
            <person name="Lui A."/>
            <person name="MacDonald P.J.P."/>
            <person name="McCowen C."/>
            <person name="Montmayeur A."/>
            <person name="Murphy C."/>
            <person name="Neiman D."/>
            <person name="Pearson M."/>
            <person name="Priest M."/>
            <person name="Roberts A."/>
            <person name="Saif S."/>
            <person name="Shea T."/>
            <person name="Sisk P."/>
            <person name="Stolte C."/>
            <person name="Sykes S."/>
            <person name="Wortman J."/>
            <person name="Nusbaum C."/>
            <person name="Birren B."/>
        </authorList>
    </citation>
    <scope>NUCLEOTIDE SEQUENCE [LARGE SCALE GENOMIC DNA]</scope>
    <source>
        <strain evidence="14 15">ATCC 38327</strain>
    </source>
</reference>
<feature type="domain" description="Glycoside hydrolase family 31 TIM barrel" evidence="11">
    <location>
        <begin position="425"/>
        <end position="753"/>
    </location>
</feature>
<dbReference type="SUPFAM" id="SSF51445">
    <property type="entry name" value="(Trans)glycosidases"/>
    <property type="match status" value="1"/>
</dbReference>
<dbReference type="CDD" id="cd06603">
    <property type="entry name" value="GH31_GANC_GANAB_alpha"/>
    <property type="match status" value="1"/>
</dbReference>
<dbReference type="EMBL" id="GG745351">
    <property type="protein sequence ID" value="KNE66859.1"/>
    <property type="molecule type" value="Genomic_DNA"/>
</dbReference>
<feature type="domain" description="Glycosyl hydrolase family 31 C-terminal" evidence="13">
    <location>
        <begin position="762"/>
        <end position="853"/>
    </location>
</feature>
<evidence type="ECO:0000256" key="6">
    <source>
        <dbReference type="ARBA" id="ARBA00022824"/>
    </source>
</evidence>
<dbReference type="CDD" id="cd14752">
    <property type="entry name" value="GH31_N"/>
    <property type="match status" value="1"/>
</dbReference>
<keyword evidence="15" id="KW-1185">Reference proteome</keyword>
<dbReference type="PANTHER" id="PTHR22762:SF54">
    <property type="entry name" value="BCDNA.GH04962"/>
    <property type="match status" value="1"/>
</dbReference>
<evidence type="ECO:0000256" key="4">
    <source>
        <dbReference type="ARBA" id="ARBA00022729"/>
    </source>
</evidence>
<comment type="subcellular location">
    <subcellularLocation>
        <location evidence="1">Endoplasmic reticulum</location>
    </subcellularLocation>
</comment>
<evidence type="ECO:0000259" key="13">
    <source>
        <dbReference type="Pfam" id="PF21365"/>
    </source>
</evidence>
<evidence type="ECO:0000256" key="8">
    <source>
        <dbReference type="ARBA" id="ARBA00023295"/>
    </source>
</evidence>
<dbReference type="Pfam" id="PF13802">
    <property type="entry name" value="Gal_mutarotas_2"/>
    <property type="match status" value="1"/>
</dbReference>
<sequence>MSRRSATRSRACAASTARASTGRVLATLAVVAAILAVILPASDNSAALAVKAEEFKTCAQSGFCRRHRAWADLRNAFNPVSVTASIDVPKWAYATIVAADTNHAKKGEFRARLRTHVAAHAGNTAGNVDLAITTLARGMVRVQVRDASLDKVFDVPAVALVKPTPDVVPHRVVSRDGGATLIVDGGVEVRIQYGPLRIEVVRGGDVLAVVNDRALFRFETGTTIPVPAKNEQEEENKAPEVVEGGAQPAQEDLAASSTAAVAEDPELKWIQIDRDGAHEEEFRTHKDTKPNGPRSFGFDVTFPETAHAYGLAEHAADFNLPSTRGPGAKYADPYRLYNLDVFEYNLDSPMALYGSVPLVITQGDKGAAGVLVMTASEMWVDVARPVENQLATHWMAESSPLDVIIMTGANAAAVHGEYLALSGFPTLPPLFAMAYHQCRWNYNDEADVRAVDAKFDEHEIPYDVLWLDIEHTDGKRYFTWDKVKFPTPDQMLGNLATKSRKMVTIIDPHIKEDSEYRVSAEATKQGLLVKNAEGTGDFGGWCWPGQSNWIDFTDPKARAWWAAQFAFDQYLGSTPTLFTWNDMNEPSVFTGPEITMPKTVQHYGGLEHRIVHNAYGMLQHRATHEGHLHRSSDQARPFVLSRAFFIGSQRYGAIWTGDNLAEWSHLEAAQPMLLSLTASGIVFGGADVGGFFGNPDSELLVRWYQAAAFQPFFRAHAHIDTKRREPWLFDETTTRQIRDAVRRRYRYLPIVATAFWDAWAQGTPVMQPLAWAFPEDKATWSIQDMFLVGKSGVLVAPVTAAGATTRDVYLPIKSSVWYALGDASFAPLAGGKTHMVAAPLDVIPHFVRGGSVLVTRDRLRRAAEPMLTDPVTVTATLDAEGRAEGHFVVEDGASFAYLDGAVVDVAMHMSGGVFRADVAVPTATRDADAPAELVSQKRAIAVNETVRGKFMARFGDVRVERLVVVAPSAFDRGMVAEVVDKDGKVVKRVPVETKLGGRMIVVKEPGFRLRDTAWTLRLVKT</sequence>
<keyword evidence="6" id="KW-0256">Endoplasmic reticulum</keyword>
<dbReference type="GO" id="GO:0006491">
    <property type="term" value="P:N-glycan processing"/>
    <property type="evidence" value="ECO:0007669"/>
    <property type="project" value="TreeGrafter"/>
</dbReference>
<dbReference type="Proteomes" id="UP000054350">
    <property type="component" value="Unassembled WGS sequence"/>
</dbReference>
<keyword evidence="5 10" id="KW-0378">Hydrolase</keyword>
<dbReference type="OrthoDB" id="3237269at2759"/>
<dbReference type="SUPFAM" id="SSF51011">
    <property type="entry name" value="Glycosyl hydrolase domain"/>
    <property type="match status" value="1"/>
</dbReference>
<dbReference type="InterPro" id="IPR013780">
    <property type="entry name" value="Glyco_hydro_b"/>
</dbReference>
<dbReference type="Pfam" id="PF01055">
    <property type="entry name" value="Glyco_hydro_31_2nd"/>
    <property type="match status" value="1"/>
</dbReference>
<keyword evidence="7" id="KW-0325">Glycoprotein</keyword>
<dbReference type="InterPro" id="IPR011013">
    <property type="entry name" value="Gal_mutarotase_sf_dom"/>
</dbReference>
<dbReference type="Gene3D" id="2.60.40.1760">
    <property type="entry name" value="glycosyl hydrolase (family 31)"/>
    <property type="match status" value="1"/>
</dbReference>
<keyword evidence="8 10" id="KW-0326">Glycosidase</keyword>
<reference evidence="15" key="2">
    <citation type="submission" date="2009-11" db="EMBL/GenBank/DDBJ databases">
        <title>The Genome Sequence of Allomyces macrogynus strain ATCC 38327.</title>
        <authorList>
            <consortium name="The Broad Institute Genome Sequencing Platform"/>
            <person name="Russ C."/>
            <person name="Cuomo C."/>
            <person name="Shea T."/>
            <person name="Young S.K."/>
            <person name="Zeng Q."/>
            <person name="Koehrsen M."/>
            <person name="Haas B."/>
            <person name="Borodovsky M."/>
            <person name="Guigo R."/>
            <person name="Alvarado L."/>
            <person name="Berlin A."/>
            <person name="Borenstein D."/>
            <person name="Chen Z."/>
            <person name="Engels R."/>
            <person name="Freedman E."/>
            <person name="Gellesch M."/>
            <person name="Goldberg J."/>
            <person name="Griggs A."/>
            <person name="Gujja S."/>
            <person name="Heiman D."/>
            <person name="Hepburn T."/>
            <person name="Howarth C."/>
            <person name="Jen D."/>
            <person name="Larson L."/>
            <person name="Lewis B."/>
            <person name="Mehta T."/>
            <person name="Park D."/>
            <person name="Pearson M."/>
            <person name="Roberts A."/>
            <person name="Saif S."/>
            <person name="Shenoy N."/>
            <person name="Sisk P."/>
            <person name="Stolte C."/>
            <person name="Sykes S."/>
            <person name="Walk T."/>
            <person name="White J."/>
            <person name="Yandava C."/>
            <person name="Burger G."/>
            <person name="Gray M.W."/>
            <person name="Holland P.W.H."/>
            <person name="King N."/>
            <person name="Lang F.B.F."/>
            <person name="Roger A.J."/>
            <person name="Ruiz-Trillo I."/>
            <person name="Lander E."/>
            <person name="Nusbaum C."/>
        </authorList>
    </citation>
    <scope>NUCLEOTIDE SEQUENCE [LARGE SCALE GENOMIC DNA]</scope>
    <source>
        <strain evidence="15">ATCC 38327</strain>
    </source>
</reference>
<dbReference type="FunFam" id="3.20.20.80:FF:000039">
    <property type="entry name" value="Glucosidase, alpha neutral C"/>
    <property type="match status" value="1"/>
</dbReference>
<dbReference type="Gene3D" id="3.20.20.80">
    <property type="entry name" value="Glycosidases"/>
    <property type="match status" value="1"/>
</dbReference>
<protein>
    <recommendedName>
        <fullName evidence="9">Glucosidase II subunit alpha</fullName>
    </recommendedName>
</protein>
<evidence type="ECO:0000256" key="10">
    <source>
        <dbReference type="RuleBase" id="RU361185"/>
    </source>
</evidence>
<dbReference type="STRING" id="578462.A0A0L0SWX2"/>
<comment type="pathway">
    <text evidence="2">Glycan metabolism; N-glycan metabolism.</text>
</comment>
<evidence type="ECO:0000256" key="9">
    <source>
        <dbReference type="ARBA" id="ARBA00042895"/>
    </source>
</evidence>
<dbReference type="GO" id="GO:0017177">
    <property type="term" value="C:glucosidase II complex"/>
    <property type="evidence" value="ECO:0007669"/>
    <property type="project" value="TreeGrafter"/>
</dbReference>
<dbReference type="VEuPathDB" id="FungiDB:AMAG_11339"/>